<evidence type="ECO:0008006" key="2">
    <source>
        <dbReference type="Google" id="ProtNLM"/>
    </source>
</evidence>
<dbReference type="PANTHER" id="PTHR30575">
    <property type="entry name" value="PEPTIDASE M20"/>
    <property type="match status" value="1"/>
</dbReference>
<dbReference type="AlphaFoldDB" id="X1A9N8"/>
<comment type="caution">
    <text evidence="1">The sequence shown here is derived from an EMBL/GenBank/DDBJ whole genome shotgun (WGS) entry which is preliminary data.</text>
</comment>
<dbReference type="SUPFAM" id="SSF53187">
    <property type="entry name" value="Zn-dependent exopeptidases"/>
    <property type="match status" value="1"/>
</dbReference>
<dbReference type="EMBL" id="BART01009593">
    <property type="protein sequence ID" value="GAG78439.1"/>
    <property type="molecule type" value="Genomic_DNA"/>
</dbReference>
<dbReference type="GO" id="GO:0046657">
    <property type="term" value="P:folic acid catabolic process"/>
    <property type="evidence" value="ECO:0007669"/>
    <property type="project" value="TreeGrafter"/>
</dbReference>
<dbReference type="GO" id="GO:0005737">
    <property type="term" value="C:cytoplasm"/>
    <property type="evidence" value="ECO:0007669"/>
    <property type="project" value="TreeGrafter"/>
</dbReference>
<reference evidence="1" key="1">
    <citation type="journal article" date="2014" name="Front. Microbiol.">
        <title>High frequency of phylogenetically diverse reductive dehalogenase-homologous genes in deep subseafloor sedimentary metagenomes.</title>
        <authorList>
            <person name="Kawai M."/>
            <person name="Futagami T."/>
            <person name="Toyoda A."/>
            <person name="Takaki Y."/>
            <person name="Nishi S."/>
            <person name="Hori S."/>
            <person name="Arai W."/>
            <person name="Tsubouchi T."/>
            <person name="Morono Y."/>
            <person name="Uchiyama I."/>
            <person name="Ito T."/>
            <person name="Fujiyama A."/>
            <person name="Inagaki F."/>
            <person name="Takami H."/>
        </authorList>
    </citation>
    <scope>NUCLEOTIDE SEQUENCE</scope>
    <source>
        <strain evidence="1">Expedition CK06-06</strain>
    </source>
</reference>
<dbReference type="Gene3D" id="3.40.630.10">
    <property type="entry name" value="Zn peptidases"/>
    <property type="match status" value="1"/>
</dbReference>
<name>X1A9N8_9ZZZZ</name>
<evidence type="ECO:0000313" key="1">
    <source>
        <dbReference type="EMBL" id="GAG78439.1"/>
    </source>
</evidence>
<gene>
    <name evidence="1" type="ORF">S01H4_21216</name>
</gene>
<accession>X1A9N8</accession>
<sequence>GLMNTGVNFMREHIIQEARIHYVIEDGGMQPNVVPPYARSWYYIRAPEREQVRELTEWVQKIADGADLMARTTHEMEFVEGCYNILPNKALSDIVTANMREVGVPEYSADDMKFAEGIAETVSKEDKLAELRLTKRPRWQELIDKTIDTEIMDPWDGDIVWPGSTDVGDVSWIVPTMEFTTSTFVLGIGGHSWQVVACSGAGIGHKSLVFAARTMAGSAIDLLTKPDLLKKTKDEFVDRKAGRNYISPVPKDVKPPLEMARKAAGLDD</sequence>
<dbReference type="InterPro" id="IPR036264">
    <property type="entry name" value="Bact_exopeptidase_dim_dom"/>
</dbReference>
<dbReference type="PANTHER" id="PTHR30575:SF0">
    <property type="entry name" value="XAA-ARG DIPEPTIDASE"/>
    <property type="match status" value="1"/>
</dbReference>
<dbReference type="GO" id="GO:0071713">
    <property type="term" value="F:para-aminobenzoyl-glutamate hydrolase activity"/>
    <property type="evidence" value="ECO:0007669"/>
    <property type="project" value="TreeGrafter"/>
</dbReference>
<protein>
    <recommendedName>
        <fullName evidence="2">Amidohydrolase</fullName>
    </recommendedName>
</protein>
<dbReference type="SUPFAM" id="SSF55031">
    <property type="entry name" value="Bacterial exopeptidase dimerisation domain"/>
    <property type="match status" value="1"/>
</dbReference>
<feature type="non-terminal residue" evidence="1">
    <location>
        <position position="1"/>
    </location>
</feature>
<organism evidence="1">
    <name type="scientific">marine sediment metagenome</name>
    <dbReference type="NCBI Taxonomy" id="412755"/>
    <lineage>
        <taxon>unclassified sequences</taxon>
        <taxon>metagenomes</taxon>
        <taxon>ecological metagenomes</taxon>
    </lineage>
</organism>
<proteinExistence type="predicted"/>
<dbReference type="GO" id="GO:0016805">
    <property type="term" value="F:dipeptidase activity"/>
    <property type="evidence" value="ECO:0007669"/>
    <property type="project" value="TreeGrafter"/>
</dbReference>
<dbReference type="InterPro" id="IPR052030">
    <property type="entry name" value="Peptidase_M20/M20A_hydrolases"/>
</dbReference>